<dbReference type="Pfam" id="PF12833">
    <property type="entry name" value="HTH_18"/>
    <property type="match status" value="1"/>
</dbReference>
<name>A0ABS4J8F8_9BACL</name>
<keyword evidence="6" id="KW-1185">Reference proteome</keyword>
<evidence type="ECO:0000256" key="1">
    <source>
        <dbReference type="ARBA" id="ARBA00023015"/>
    </source>
</evidence>
<dbReference type="PROSITE" id="PS01124">
    <property type="entry name" value="HTH_ARAC_FAMILY_2"/>
    <property type="match status" value="1"/>
</dbReference>
<dbReference type="InterPro" id="IPR018062">
    <property type="entry name" value="HTH_AraC-typ_CS"/>
</dbReference>
<dbReference type="InterPro" id="IPR018060">
    <property type="entry name" value="HTH_AraC"/>
</dbReference>
<dbReference type="Proteomes" id="UP001519287">
    <property type="component" value="Unassembled WGS sequence"/>
</dbReference>
<dbReference type="PANTHER" id="PTHR43280">
    <property type="entry name" value="ARAC-FAMILY TRANSCRIPTIONAL REGULATOR"/>
    <property type="match status" value="1"/>
</dbReference>
<dbReference type="SUPFAM" id="SSF46689">
    <property type="entry name" value="Homeodomain-like"/>
    <property type="match status" value="2"/>
</dbReference>
<dbReference type="SMART" id="SM00342">
    <property type="entry name" value="HTH_ARAC"/>
    <property type="match status" value="1"/>
</dbReference>
<evidence type="ECO:0000313" key="6">
    <source>
        <dbReference type="Proteomes" id="UP001519287"/>
    </source>
</evidence>
<evidence type="ECO:0000313" key="5">
    <source>
        <dbReference type="EMBL" id="MBP1996124.1"/>
    </source>
</evidence>
<dbReference type="InterPro" id="IPR020449">
    <property type="entry name" value="Tscrpt_reg_AraC-type_HTH"/>
</dbReference>
<evidence type="ECO:0000259" key="4">
    <source>
        <dbReference type="PROSITE" id="PS01124"/>
    </source>
</evidence>
<evidence type="ECO:0000256" key="2">
    <source>
        <dbReference type="ARBA" id="ARBA00023125"/>
    </source>
</evidence>
<keyword evidence="3" id="KW-0804">Transcription</keyword>
<dbReference type="InterPro" id="IPR009057">
    <property type="entry name" value="Homeodomain-like_sf"/>
</dbReference>
<evidence type="ECO:0000256" key="3">
    <source>
        <dbReference type="ARBA" id="ARBA00023163"/>
    </source>
</evidence>
<dbReference type="PRINTS" id="PR00032">
    <property type="entry name" value="HTHARAC"/>
</dbReference>
<comment type="caution">
    <text evidence="5">The sequence shown here is derived from an EMBL/GenBank/DDBJ whole genome shotgun (WGS) entry which is preliminary data.</text>
</comment>
<protein>
    <submittedName>
        <fullName evidence="5">AraC-like DNA-binding protein/quercetin dioxygenase-like cupin family protein</fullName>
    </submittedName>
</protein>
<proteinExistence type="predicted"/>
<dbReference type="SUPFAM" id="SSF51215">
    <property type="entry name" value="Regulatory protein AraC"/>
    <property type="match status" value="1"/>
</dbReference>
<dbReference type="PROSITE" id="PS00041">
    <property type="entry name" value="HTH_ARAC_FAMILY_1"/>
    <property type="match status" value="1"/>
</dbReference>
<dbReference type="EMBL" id="JAGGLB010000044">
    <property type="protein sequence ID" value="MBP1996124.1"/>
    <property type="molecule type" value="Genomic_DNA"/>
</dbReference>
<accession>A0ABS4J8F8</accession>
<sequence length="445" mass="50656">MNEIWAEFTRVPVTVHGVHLLILQAGTVTKEHRERPTQHCGLFFVLRGFAKIRIENTCYETCPGKVIHCAFGQKLEIHVGQEEFEALLIQYLPEKGAGQLSELRYISSHFEQEPGENEGLANLLRAMCLISKQPLLASSAKTKELLKRILKETFRLSQEQATPGTRRNERRQRANSAIDSLADVFNKTAFVVEEVIRSTMPYSDRKEGYLLPKSGFFFVVKGQATMSFDGRAYALEPGSICHGDEGACMSLTPRGGVNLEYHLIHYRFCQQPATLSEGIPGDFALRPGLQPRILELLERLDQTAVISGRLTGLRKKELFLSILNEVLTHCQAKMFSVRQLEAIEYAIQYIHTHYANPLALEELARMQGMSARPFSYLFHKYMGIRPIDYVIEYRINRAREMLAWSQETISTIAARVGYDDPQYFSRVFKRHTGLSPKEARSLPQV</sequence>
<dbReference type="Gene3D" id="1.10.10.60">
    <property type="entry name" value="Homeodomain-like"/>
    <property type="match status" value="2"/>
</dbReference>
<gene>
    <name evidence="5" type="ORF">J2Z66_007768</name>
</gene>
<keyword evidence="2" id="KW-0238">DNA-binding</keyword>
<reference evidence="5 6" key="1">
    <citation type="submission" date="2021-03" db="EMBL/GenBank/DDBJ databases">
        <title>Genomic Encyclopedia of Type Strains, Phase IV (KMG-IV): sequencing the most valuable type-strain genomes for metagenomic binning, comparative biology and taxonomic classification.</title>
        <authorList>
            <person name="Goeker M."/>
        </authorList>
    </citation>
    <scope>NUCLEOTIDE SEQUENCE [LARGE SCALE GENOMIC DNA]</scope>
    <source>
        <strain evidence="5 6">DSM 26048</strain>
    </source>
</reference>
<keyword evidence="1" id="KW-0805">Transcription regulation</keyword>
<feature type="domain" description="HTH araC/xylS-type" evidence="4">
    <location>
        <begin position="344"/>
        <end position="442"/>
    </location>
</feature>
<dbReference type="RefSeq" id="WP_209978249.1">
    <property type="nucleotide sequence ID" value="NZ_JAGGLB010000044.1"/>
</dbReference>
<dbReference type="InterPro" id="IPR037923">
    <property type="entry name" value="HTH-like"/>
</dbReference>
<organism evidence="5 6">
    <name type="scientific">Paenibacillus eucommiae</name>
    <dbReference type="NCBI Taxonomy" id="1355755"/>
    <lineage>
        <taxon>Bacteria</taxon>
        <taxon>Bacillati</taxon>
        <taxon>Bacillota</taxon>
        <taxon>Bacilli</taxon>
        <taxon>Bacillales</taxon>
        <taxon>Paenibacillaceae</taxon>
        <taxon>Paenibacillus</taxon>
    </lineage>
</organism>
<dbReference type="PANTHER" id="PTHR43280:SF2">
    <property type="entry name" value="HTH-TYPE TRANSCRIPTIONAL REGULATOR EXSA"/>
    <property type="match status" value="1"/>
</dbReference>